<dbReference type="Gene3D" id="3.40.50.150">
    <property type="entry name" value="Vaccinia Virus protein VP39"/>
    <property type="match status" value="1"/>
</dbReference>
<organism evidence="1 2">
    <name type="scientific">Pelagerythrobacter aerophilus</name>
    <dbReference type="NCBI Taxonomy" id="2306995"/>
    <lineage>
        <taxon>Bacteria</taxon>
        <taxon>Pseudomonadati</taxon>
        <taxon>Pseudomonadota</taxon>
        <taxon>Alphaproteobacteria</taxon>
        <taxon>Sphingomonadales</taxon>
        <taxon>Erythrobacteraceae</taxon>
        <taxon>Pelagerythrobacter</taxon>
    </lineage>
</organism>
<gene>
    <name evidence="1" type="ORF">D2V04_07460</name>
</gene>
<dbReference type="EMBL" id="QXFK01000015">
    <property type="protein sequence ID" value="RIV78634.1"/>
    <property type="molecule type" value="Genomic_DNA"/>
</dbReference>
<dbReference type="AlphaFoldDB" id="A0A418NI72"/>
<dbReference type="InterPro" id="IPR029063">
    <property type="entry name" value="SAM-dependent_MTases_sf"/>
</dbReference>
<dbReference type="Pfam" id="PF06080">
    <property type="entry name" value="DUF938"/>
    <property type="match status" value="1"/>
</dbReference>
<dbReference type="RefSeq" id="WP_119512683.1">
    <property type="nucleotide sequence ID" value="NZ_QXFK01000015.1"/>
</dbReference>
<dbReference type="InterPro" id="IPR010342">
    <property type="entry name" value="DUF938"/>
</dbReference>
<dbReference type="PANTHER" id="PTHR20974:SF0">
    <property type="entry name" value="UPF0585 PROTEIN CG18661"/>
    <property type="match status" value="1"/>
</dbReference>
<evidence type="ECO:0000313" key="1">
    <source>
        <dbReference type="EMBL" id="RIV78634.1"/>
    </source>
</evidence>
<proteinExistence type="predicted"/>
<dbReference type="OrthoDB" id="5525831at2"/>
<comment type="caution">
    <text evidence="1">The sequence shown here is derived from an EMBL/GenBank/DDBJ whole genome shotgun (WGS) entry which is preliminary data.</text>
</comment>
<dbReference type="Proteomes" id="UP000285092">
    <property type="component" value="Unassembled WGS sequence"/>
</dbReference>
<sequence length="198" mass="21474">MKRHAPATGRNSGPIAAVLDGELPAHGTVLEIASGSGEHALFFARRFPHLVWQPSDREFDALASIAVWREEEGTGNLLPPIELDASSLPWPAAQADAVVCINMIHISPWAATEGLFAGAAAILPKDAPLIVYGPFTEPEVETVESNLAFDANLRSRNPAWGLRDRAAVDAQARDEGFIRSARYAMPANNLILVYRRRS</sequence>
<keyword evidence="2" id="KW-1185">Reference proteome</keyword>
<reference evidence="1 2" key="1">
    <citation type="submission" date="2018-08" db="EMBL/GenBank/DDBJ databases">
        <title>Altererythrobacter sp.Ery1 and Ery12, the genome sequencing of novel strains in genus Alterythrobacter.</title>
        <authorList>
            <person name="Cheng H."/>
            <person name="Wu Y.-H."/>
            <person name="Fang C."/>
            <person name="Xu X.-W."/>
        </authorList>
    </citation>
    <scope>NUCLEOTIDE SEQUENCE [LARGE SCALE GENOMIC DNA]</scope>
    <source>
        <strain evidence="1 2">Ery1</strain>
    </source>
</reference>
<evidence type="ECO:0000313" key="2">
    <source>
        <dbReference type="Proteomes" id="UP000285092"/>
    </source>
</evidence>
<accession>A0A418NI72</accession>
<protein>
    <submittedName>
        <fullName evidence="1">DUF938 domain-containing protein</fullName>
    </submittedName>
</protein>
<name>A0A418NI72_9SPHN</name>
<dbReference type="SUPFAM" id="SSF53335">
    <property type="entry name" value="S-adenosyl-L-methionine-dependent methyltransferases"/>
    <property type="match status" value="1"/>
</dbReference>
<dbReference type="PANTHER" id="PTHR20974">
    <property type="entry name" value="UPF0585 PROTEIN CG18661"/>
    <property type="match status" value="1"/>
</dbReference>